<dbReference type="EMBL" id="BMYO01000001">
    <property type="protein sequence ID" value="GHD57092.1"/>
    <property type="molecule type" value="Genomic_DNA"/>
</dbReference>
<dbReference type="Proteomes" id="UP000604737">
    <property type="component" value="Unassembled WGS sequence"/>
</dbReference>
<accession>A0ABQ3GVN3</accession>
<sequence length="334" mass="36186">MIRMLFATVLALGQMPVWADDSPQPMATMVQPRVPTRPEYPKTSREKGEEGLVQVLVNVRKDGSVEDTSIRLSSGFPALDASAQKYAASLRYVPAKLKSGESIGTKVIVPIDFKLNDNRDAFKLDKFADPDVLMIRIGKIYTGLGRDLGAAVLRQAAAAPRFIILDLRGNTGGTMYDAVVLASAFLPDGLTLATLKRSDKDAPVRLRSGSDFYKKFYKTPDPLAELPAYFKTVPVGVLVNQKTAWSAELVASALQHYQRATIVGSNTAGDASMLLGQFRVEWLDAGSRSIAGRGVVPDVPWHSLNIGEEMPDIAVVEAVSVYLERMSAPAASTD</sequence>
<comment type="caution">
    <text evidence="7">The sequence shown here is derived from an EMBL/GenBank/DDBJ whole genome shotgun (WGS) entry which is preliminary data.</text>
</comment>
<dbReference type="InterPro" id="IPR006260">
    <property type="entry name" value="TonB/TolA_C"/>
</dbReference>
<keyword evidence="4" id="KW-0472">Membrane</keyword>
<evidence type="ECO:0000256" key="3">
    <source>
        <dbReference type="ARBA" id="ARBA00022989"/>
    </source>
</evidence>
<dbReference type="NCBIfam" id="TIGR01352">
    <property type="entry name" value="tonB_Cterm"/>
    <property type="match status" value="1"/>
</dbReference>
<keyword evidence="2" id="KW-0812">Transmembrane</keyword>
<dbReference type="Gene3D" id="3.90.226.10">
    <property type="entry name" value="2-enoyl-CoA Hydratase, Chain A, domain 1"/>
    <property type="match status" value="1"/>
</dbReference>
<evidence type="ECO:0000256" key="2">
    <source>
        <dbReference type="ARBA" id="ARBA00022692"/>
    </source>
</evidence>
<dbReference type="Pfam" id="PF03544">
    <property type="entry name" value="TonB_C"/>
    <property type="match status" value="1"/>
</dbReference>
<dbReference type="Gene3D" id="3.30.1150.10">
    <property type="match status" value="1"/>
</dbReference>
<dbReference type="PANTHER" id="PTHR32060">
    <property type="entry name" value="TAIL-SPECIFIC PROTEASE"/>
    <property type="match status" value="1"/>
</dbReference>
<dbReference type="PROSITE" id="PS52015">
    <property type="entry name" value="TONB_CTD"/>
    <property type="match status" value="1"/>
</dbReference>
<evidence type="ECO:0000256" key="4">
    <source>
        <dbReference type="ARBA" id="ARBA00023136"/>
    </source>
</evidence>
<dbReference type="InterPro" id="IPR029045">
    <property type="entry name" value="ClpP/crotonase-like_dom_sf"/>
</dbReference>
<name>A0ABQ3GVN3_9NEIS</name>
<evidence type="ECO:0000256" key="1">
    <source>
        <dbReference type="ARBA" id="ARBA00004167"/>
    </source>
</evidence>
<dbReference type="InterPro" id="IPR005151">
    <property type="entry name" value="Tail-specific_protease"/>
</dbReference>
<evidence type="ECO:0000256" key="5">
    <source>
        <dbReference type="SAM" id="SignalP"/>
    </source>
</evidence>
<dbReference type="CDD" id="cd06567">
    <property type="entry name" value="Peptidase_S41"/>
    <property type="match status" value="1"/>
</dbReference>
<keyword evidence="3" id="KW-1133">Transmembrane helix</keyword>
<proteinExistence type="predicted"/>
<dbReference type="SUPFAM" id="SSF52096">
    <property type="entry name" value="ClpP/crotonase"/>
    <property type="match status" value="1"/>
</dbReference>
<feature type="signal peptide" evidence="5">
    <location>
        <begin position="1"/>
        <end position="19"/>
    </location>
</feature>
<feature type="domain" description="TonB C-terminal" evidence="6">
    <location>
        <begin position="25"/>
        <end position="122"/>
    </location>
</feature>
<comment type="subcellular location">
    <subcellularLocation>
        <location evidence="1">Membrane</location>
        <topology evidence="1">Single-pass membrane protein</topology>
    </subcellularLocation>
</comment>
<dbReference type="Pfam" id="PF03572">
    <property type="entry name" value="Peptidase_S41"/>
    <property type="match status" value="1"/>
</dbReference>
<dbReference type="SMART" id="SM00245">
    <property type="entry name" value="TSPc"/>
    <property type="match status" value="1"/>
</dbReference>
<protein>
    <recommendedName>
        <fullName evidence="6">TonB C-terminal domain-containing protein</fullName>
    </recommendedName>
</protein>
<organism evidence="7 8">
    <name type="scientific">Jeongeupia chitinilytica</name>
    <dbReference type="NCBI Taxonomy" id="1041641"/>
    <lineage>
        <taxon>Bacteria</taxon>
        <taxon>Pseudomonadati</taxon>
        <taxon>Pseudomonadota</taxon>
        <taxon>Betaproteobacteria</taxon>
        <taxon>Neisseriales</taxon>
        <taxon>Chitinibacteraceae</taxon>
        <taxon>Jeongeupia</taxon>
    </lineage>
</organism>
<evidence type="ECO:0000313" key="8">
    <source>
        <dbReference type="Proteomes" id="UP000604737"/>
    </source>
</evidence>
<dbReference type="SUPFAM" id="SSF74653">
    <property type="entry name" value="TolA/TonB C-terminal domain"/>
    <property type="match status" value="1"/>
</dbReference>
<dbReference type="RefSeq" id="WP_189458582.1">
    <property type="nucleotide sequence ID" value="NZ_BMYO01000001.1"/>
</dbReference>
<dbReference type="InterPro" id="IPR037682">
    <property type="entry name" value="TonB_C"/>
</dbReference>
<reference evidence="8" key="1">
    <citation type="journal article" date="2019" name="Int. J. Syst. Evol. Microbiol.">
        <title>The Global Catalogue of Microorganisms (GCM) 10K type strain sequencing project: providing services to taxonomists for standard genome sequencing and annotation.</title>
        <authorList>
            <consortium name="The Broad Institute Genomics Platform"/>
            <consortium name="The Broad Institute Genome Sequencing Center for Infectious Disease"/>
            <person name="Wu L."/>
            <person name="Ma J."/>
        </authorList>
    </citation>
    <scope>NUCLEOTIDE SEQUENCE [LARGE SCALE GENOMIC DNA]</scope>
    <source>
        <strain evidence="8">KCTC 23701</strain>
    </source>
</reference>
<evidence type="ECO:0000313" key="7">
    <source>
        <dbReference type="EMBL" id="GHD57092.1"/>
    </source>
</evidence>
<keyword evidence="5" id="KW-0732">Signal</keyword>
<feature type="chain" id="PRO_5045236887" description="TonB C-terminal domain-containing protein" evidence="5">
    <location>
        <begin position="20"/>
        <end position="334"/>
    </location>
</feature>
<gene>
    <name evidence="7" type="ORF">GCM10007350_05250</name>
</gene>
<keyword evidence="8" id="KW-1185">Reference proteome</keyword>
<dbReference type="PANTHER" id="PTHR32060:SF30">
    <property type="entry name" value="CARBOXY-TERMINAL PROCESSING PROTEASE CTPA"/>
    <property type="match status" value="1"/>
</dbReference>
<evidence type="ECO:0000259" key="6">
    <source>
        <dbReference type="PROSITE" id="PS52015"/>
    </source>
</evidence>